<dbReference type="InterPro" id="IPR012337">
    <property type="entry name" value="RNaseH-like_sf"/>
</dbReference>
<proteinExistence type="predicted"/>
<protein>
    <recommendedName>
        <fullName evidence="3">hAT-like transposase RNase-H fold domain-containing protein</fullName>
    </recommendedName>
</protein>
<evidence type="ECO:0000313" key="1">
    <source>
        <dbReference type="EMBL" id="PBK83685.1"/>
    </source>
</evidence>
<dbReference type="AlphaFoldDB" id="A0A2H3CKX3"/>
<keyword evidence="2" id="KW-1185">Reference proteome</keyword>
<dbReference type="InParanoid" id="A0A2H3CKX3"/>
<evidence type="ECO:0000313" key="2">
    <source>
        <dbReference type="Proteomes" id="UP000217790"/>
    </source>
</evidence>
<sequence>MADQDNGLRDYELSRSEWEIVKDLCDMLQVLKDATLYFSRSTPSLATVIPAMDHIDTVLATAALDDVKFSAPIRAALAVAKDTLNIYYDKTDQSRVYHIAMVLHPRRKLTYFHDAGWPTSWINEAHELVVKEFEMKYWGRELSIMEVDAEVQGETSKIFMKVHTTNILFFSAFIEILF</sequence>
<gene>
    <name evidence="1" type="ORF">ARMGADRAFT_1136613</name>
</gene>
<organism evidence="1 2">
    <name type="scientific">Armillaria gallica</name>
    <name type="common">Bulbous honey fungus</name>
    <name type="synonym">Armillaria bulbosa</name>
    <dbReference type="NCBI Taxonomy" id="47427"/>
    <lineage>
        <taxon>Eukaryota</taxon>
        <taxon>Fungi</taxon>
        <taxon>Dikarya</taxon>
        <taxon>Basidiomycota</taxon>
        <taxon>Agaricomycotina</taxon>
        <taxon>Agaricomycetes</taxon>
        <taxon>Agaricomycetidae</taxon>
        <taxon>Agaricales</taxon>
        <taxon>Marasmiineae</taxon>
        <taxon>Physalacriaceae</taxon>
        <taxon>Armillaria</taxon>
    </lineage>
</organism>
<dbReference type="EMBL" id="KZ293704">
    <property type="protein sequence ID" value="PBK83685.1"/>
    <property type="molecule type" value="Genomic_DNA"/>
</dbReference>
<name>A0A2H3CKX3_ARMGA</name>
<accession>A0A2H3CKX3</accession>
<evidence type="ECO:0008006" key="3">
    <source>
        <dbReference type="Google" id="ProtNLM"/>
    </source>
</evidence>
<reference evidence="2" key="1">
    <citation type="journal article" date="2017" name="Nat. Ecol. Evol.">
        <title>Genome expansion and lineage-specific genetic innovations in the forest pathogenic fungi Armillaria.</title>
        <authorList>
            <person name="Sipos G."/>
            <person name="Prasanna A.N."/>
            <person name="Walter M.C."/>
            <person name="O'Connor E."/>
            <person name="Balint B."/>
            <person name="Krizsan K."/>
            <person name="Kiss B."/>
            <person name="Hess J."/>
            <person name="Varga T."/>
            <person name="Slot J."/>
            <person name="Riley R."/>
            <person name="Boka B."/>
            <person name="Rigling D."/>
            <person name="Barry K."/>
            <person name="Lee J."/>
            <person name="Mihaltcheva S."/>
            <person name="LaButti K."/>
            <person name="Lipzen A."/>
            <person name="Waldron R."/>
            <person name="Moloney N.M."/>
            <person name="Sperisen C."/>
            <person name="Kredics L."/>
            <person name="Vagvoelgyi C."/>
            <person name="Patrignani A."/>
            <person name="Fitzpatrick D."/>
            <person name="Nagy I."/>
            <person name="Doyle S."/>
            <person name="Anderson J.B."/>
            <person name="Grigoriev I.V."/>
            <person name="Gueldener U."/>
            <person name="Muensterkoetter M."/>
            <person name="Nagy L.G."/>
        </authorList>
    </citation>
    <scope>NUCLEOTIDE SEQUENCE [LARGE SCALE GENOMIC DNA]</scope>
    <source>
        <strain evidence="2">Ar21-2</strain>
    </source>
</reference>
<dbReference type="OMA" id="WINEAHE"/>
<dbReference type="SUPFAM" id="SSF53098">
    <property type="entry name" value="Ribonuclease H-like"/>
    <property type="match status" value="1"/>
</dbReference>
<dbReference type="Proteomes" id="UP000217790">
    <property type="component" value="Unassembled WGS sequence"/>
</dbReference>
<dbReference type="OrthoDB" id="3359487at2759"/>